<protein>
    <submittedName>
        <fullName evidence="1">Uncharacterized protein</fullName>
    </submittedName>
</protein>
<dbReference type="Gene3D" id="2.40.128.680">
    <property type="match status" value="1"/>
</dbReference>
<name>A0A1I8PI95_STOCA</name>
<accession>A0A1I8PI95</accession>
<dbReference type="VEuPathDB" id="VectorBase:SCAU008255"/>
<reference evidence="1" key="1">
    <citation type="submission" date="2020-05" db="UniProtKB">
        <authorList>
            <consortium name="EnsemblMetazoa"/>
        </authorList>
    </citation>
    <scope>IDENTIFICATION</scope>
    <source>
        <strain evidence="1">USDA</strain>
    </source>
</reference>
<dbReference type="PANTHER" id="PTHR47204">
    <property type="entry name" value="OS02G0168900 PROTEIN"/>
    <property type="match status" value="1"/>
</dbReference>
<evidence type="ECO:0000313" key="1">
    <source>
        <dbReference type="EnsemblMetazoa" id="SCAU008255-PA"/>
    </source>
</evidence>
<dbReference type="GO" id="GO:0006401">
    <property type="term" value="P:RNA catabolic process"/>
    <property type="evidence" value="ECO:0007669"/>
    <property type="project" value="InterPro"/>
</dbReference>
<proteinExistence type="predicted"/>
<organism evidence="1 2">
    <name type="scientific">Stomoxys calcitrans</name>
    <name type="common">Stable fly</name>
    <name type="synonym">Conops calcitrans</name>
    <dbReference type="NCBI Taxonomy" id="35570"/>
    <lineage>
        <taxon>Eukaryota</taxon>
        <taxon>Metazoa</taxon>
        <taxon>Ecdysozoa</taxon>
        <taxon>Arthropoda</taxon>
        <taxon>Hexapoda</taxon>
        <taxon>Insecta</taxon>
        <taxon>Pterygota</taxon>
        <taxon>Neoptera</taxon>
        <taxon>Endopterygota</taxon>
        <taxon>Diptera</taxon>
        <taxon>Brachycera</taxon>
        <taxon>Muscomorpha</taxon>
        <taxon>Muscoidea</taxon>
        <taxon>Muscidae</taxon>
        <taxon>Stomoxys</taxon>
    </lineage>
</organism>
<dbReference type="EnsemblMetazoa" id="SCAU008255-RA">
    <property type="protein sequence ID" value="SCAU008255-PA"/>
    <property type="gene ID" value="SCAU008255"/>
</dbReference>
<evidence type="ECO:0000313" key="2">
    <source>
        <dbReference type="Proteomes" id="UP000095300"/>
    </source>
</evidence>
<dbReference type="OrthoDB" id="6222486at2759"/>
<dbReference type="PANTHER" id="PTHR47204:SF1">
    <property type="entry name" value="RIBONUCLEASE H2 SUBUNIT C"/>
    <property type="match status" value="1"/>
</dbReference>
<dbReference type="KEGG" id="scac:106096299"/>
<dbReference type="GO" id="GO:0032299">
    <property type="term" value="C:ribonuclease H2 complex"/>
    <property type="evidence" value="ECO:0007669"/>
    <property type="project" value="InterPro"/>
</dbReference>
<dbReference type="InterPro" id="IPR013924">
    <property type="entry name" value="RNase_H2_suC"/>
</dbReference>
<dbReference type="Proteomes" id="UP000095300">
    <property type="component" value="Unassembled WGS sequence"/>
</dbReference>
<dbReference type="Pfam" id="PF08615">
    <property type="entry name" value="RNase_H2_suC"/>
    <property type="match status" value="1"/>
</dbReference>
<dbReference type="AlphaFoldDB" id="A0A1I8PI95"/>
<dbReference type="STRING" id="35570.A0A1I8PI95"/>
<gene>
    <name evidence="1" type="primary">106096299</name>
</gene>
<sequence>MPSITIEINSKQICGDEKSNLNMHFLPAQIKGDGDANVDSYFNVYTRQEQGVLTNSLRGYPLQGKTKSVPTNYKALVLQETQKPLDEEADRVLRVKGSFNEFTYWNYDKIPSASDGYNQAMQLLDIVGALSTTITEEDVLKEIETKKSSSK</sequence>
<dbReference type="CDD" id="cd09271">
    <property type="entry name" value="RNase_H2-C"/>
    <property type="match status" value="1"/>
</dbReference>
<keyword evidence="2" id="KW-1185">Reference proteome</keyword>